<dbReference type="GO" id="GO:0030071">
    <property type="term" value="P:regulation of mitotic metaphase/anaphase transition"/>
    <property type="evidence" value="ECO:0007669"/>
    <property type="project" value="InterPro"/>
</dbReference>
<dbReference type="KEGG" id="ppa:PAS_chr1-4_0219"/>
<dbReference type="GeneID" id="8196894"/>
<dbReference type="FunCoup" id="C4QXT1">
    <property type="interactions" value="248"/>
</dbReference>
<dbReference type="InterPro" id="IPR050511">
    <property type="entry name" value="AMPK_gamma/SDS23_families"/>
</dbReference>
<dbReference type="CDD" id="cd02205">
    <property type="entry name" value="CBS_pair_SF"/>
    <property type="match status" value="1"/>
</dbReference>
<feature type="region of interest" description="Disordered" evidence="8">
    <location>
        <begin position="68"/>
        <end position="110"/>
    </location>
</feature>
<dbReference type="GO" id="GO:0005737">
    <property type="term" value="C:cytoplasm"/>
    <property type="evidence" value="ECO:0007669"/>
    <property type="project" value="UniProtKB-SubCell"/>
</dbReference>
<keyword evidence="11" id="KW-1185">Reference proteome</keyword>
<feature type="domain" description="CBS" evidence="9">
    <location>
        <begin position="293"/>
        <end position="350"/>
    </location>
</feature>
<evidence type="ECO:0000256" key="5">
    <source>
        <dbReference type="ARBA" id="ARBA00023122"/>
    </source>
</evidence>
<dbReference type="STRING" id="644223.C4QXT1"/>
<dbReference type="GO" id="GO:0004865">
    <property type="term" value="F:protein serine/threonine phosphatase inhibitor activity"/>
    <property type="evidence" value="ECO:0007669"/>
    <property type="project" value="TreeGrafter"/>
</dbReference>
<dbReference type="SUPFAM" id="SSF54631">
    <property type="entry name" value="CBS-domain pair"/>
    <property type="match status" value="2"/>
</dbReference>
<dbReference type="SMR" id="C4QXT1"/>
<feature type="region of interest" description="Disordered" evidence="8">
    <location>
        <begin position="473"/>
        <end position="514"/>
    </location>
</feature>
<accession>C4QXT1</accession>
<feature type="compositionally biased region" description="Polar residues" evidence="8">
    <location>
        <begin position="98"/>
        <end position="110"/>
    </location>
</feature>
<dbReference type="PANTHER" id="PTHR13780:SF36">
    <property type="entry name" value="CBS DOMAIN-CONTAINING PROTEIN"/>
    <property type="match status" value="1"/>
</dbReference>
<gene>
    <name evidence="10" type="ordered locus">PAS_chr1-4_0219</name>
</gene>
<evidence type="ECO:0000256" key="7">
    <source>
        <dbReference type="PROSITE-ProRule" id="PRU00703"/>
    </source>
</evidence>
<keyword evidence="4" id="KW-0677">Repeat</keyword>
<evidence type="ECO:0000313" key="11">
    <source>
        <dbReference type="Proteomes" id="UP000000314"/>
    </source>
</evidence>
<evidence type="ECO:0000256" key="6">
    <source>
        <dbReference type="PIRNR" id="PIRNR018148"/>
    </source>
</evidence>
<feature type="compositionally biased region" description="Low complexity" evidence="8">
    <location>
        <begin position="488"/>
        <end position="500"/>
    </location>
</feature>
<dbReference type="RefSeq" id="XP_002490335.1">
    <property type="nucleotide sequence ID" value="XM_002490290.1"/>
</dbReference>
<dbReference type="GO" id="GO:0042149">
    <property type="term" value="P:cellular response to glucose starvation"/>
    <property type="evidence" value="ECO:0007669"/>
    <property type="project" value="UniProtKB-UniRule"/>
</dbReference>
<dbReference type="eggNOG" id="KOG1764">
    <property type="taxonomic scope" value="Eukaryota"/>
</dbReference>
<dbReference type="EMBL" id="FN392319">
    <property type="protein sequence ID" value="CAY68054.1"/>
    <property type="molecule type" value="Genomic_DNA"/>
</dbReference>
<comment type="subcellular location">
    <subcellularLocation>
        <location evidence="1 6">Cytoplasm</location>
    </subcellularLocation>
</comment>
<name>C4QXT1_KOMPG</name>
<dbReference type="HOGENOM" id="CLU_024459_1_1_1"/>
<dbReference type="InterPro" id="IPR046342">
    <property type="entry name" value="CBS_dom_sf"/>
</dbReference>
<dbReference type="Pfam" id="PF00571">
    <property type="entry name" value="CBS"/>
    <property type="match status" value="2"/>
</dbReference>
<comment type="similarity">
    <text evidence="2 6">Belongs to the SDS23 family.</text>
</comment>
<dbReference type="PROSITE" id="PS51371">
    <property type="entry name" value="CBS"/>
    <property type="match status" value="2"/>
</dbReference>
<evidence type="ECO:0000256" key="8">
    <source>
        <dbReference type="SAM" id="MobiDB-lite"/>
    </source>
</evidence>
<dbReference type="Gene3D" id="3.10.580.10">
    <property type="entry name" value="CBS-domain"/>
    <property type="match status" value="2"/>
</dbReference>
<dbReference type="PANTHER" id="PTHR13780">
    <property type="entry name" value="AMP-ACTIVATED PROTEIN KINASE, GAMMA REGULATORY SUBUNIT"/>
    <property type="match status" value="1"/>
</dbReference>
<feature type="compositionally biased region" description="Basic and acidic residues" evidence="8">
    <location>
        <begin position="503"/>
        <end position="514"/>
    </location>
</feature>
<proteinExistence type="inferred from homology"/>
<feature type="compositionally biased region" description="Low complexity" evidence="8">
    <location>
        <begin position="1"/>
        <end position="12"/>
    </location>
</feature>
<evidence type="ECO:0000259" key="9">
    <source>
        <dbReference type="PROSITE" id="PS51371"/>
    </source>
</evidence>
<dbReference type="InParanoid" id="C4QXT1"/>
<evidence type="ECO:0000256" key="2">
    <source>
        <dbReference type="ARBA" id="ARBA00006624"/>
    </source>
</evidence>
<comment type="function">
    <text evidence="6">Involved in DNA replication and cell separation.</text>
</comment>
<feature type="domain" description="CBS" evidence="9">
    <location>
        <begin position="220"/>
        <end position="276"/>
    </location>
</feature>
<organism evidence="10 11">
    <name type="scientific">Komagataella phaffii (strain GS115 / ATCC 20864)</name>
    <name type="common">Yeast</name>
    <name type="synonym">Pichia pastoris</name>
    <dbReference type="NCBI Taxonomy" id="644223"/>
    <lineage>
        <taxon>Eukaryota</taxon>
        <taxon>Fungi</taxon>
        <taxon>Dikarya</taxon>
        <taxon>Ascomycota</taxon>
        <taxon>Saccharomycotina</taxon>
        <taxon>Pichiomycetes</taxon>
        <taxon>Pichiales</taxon>
        <taxon>Pichiaceae</taxon>
        <taxon>Komagataella</taxon>
    </lineage>
</organism>
<dbReference type="PIRSF" id="PIRSF018148">
    <property type="entry name" value="UCP018148_CBS_YBR214w"/>
    <property type="match status" value="1"/>
</dbReference>
<evidence type="ECO:0000256" key="1">
    <source>
        <dbReference type="ARBA" id="ARBA00004496"/>
    </source>
</evidence>
<dbReference type="InterPro" id="IPR000644">
    <property type="entry name" value="CBS_dom"/>
</dbReference>
<dbReference type="Proteomes" id="UP000000314">
    <property type="component" value="Chromosome 1"/>
</dbReference>
<dbReference type="SMART" id="SM00116">
    <property type="entry name" value="CBS"/>
    <property type="match status" value="4"/>
</dbReference>
<dbReference type="OrthoDB" id="449052at2759"/>
<dbReference type="OMA" id="DWTQISI"/>
<evidence type="ECO:0000256" key="3">
    <source>
        <dbReference type="ARBA" id="ARBA00022490"/>
    </source>
</evidence>
<dbReference type="AlphaFoldDB" id="C4QXT1"/>
<keyword evidence="5 7" id="KW-0129">CBS domain</keyword>
<sequence>MSNNLNNNNSNPPIAPGPNQVGYTSSLRSPASPALRARQASIVELLSTPPPIEPSDASIDNTLNLSRTASNLSRNPSSSSQTSSMFAQQHQQQQHQQLSTPGAGSSNSSGLMDWQNIELSALVEENKLIFINENISVEEAFDTLVKNNLTSLPVEKYRNDLDCLTFDYADLNSYLLLVLNRIRSERLLSINYEPREEIPDLIQKAQKGEQVPVKFVIQLINKNPFIKLHESETLSTVVEILGNGVHRIAIMNDTQITGILSQRRLIKYLWDNARKFHSLDPLLGASLAQLNIGSTNVVSIYGDQLLIEALSKMHELMISSMAVVDKHHNLLGNISVTDVKHVSKSSQSPLLYKSCLHFVSYILNLKGLENGKDSFPIFHVTPNSSLSRTMAKLVATKSHRLWIVNPVGVEDPIIAGSSIPLSPSSSLNGISSSNNSNLSIFTPEKDMGRPGKLIGVVSITDILSLLARRLGKSHVDPSTARKQRRRSSSSSSRSVASRSSLEQFRKSVSDASDR</sequence>
<evidence type="ECO:0000256" key="4">
    <source>
        <dbReference type="ARBA" id="ARBA00022737"/>
    </source>
</evidence>
<protein>
    <submittedName>
        <fullName evidence="10">One of two S. cerevisiae homologs (Sds23p and Sds24p) of the Schizosaccharomyces pombe Sds23 protein</fullName>
    </submittedName>
</protein>
<dbReference type="InterPro" id="IPR016711">
    <property type="entry name" value="Ssd23"/>
</dbReference>
<reference evidence="10 11" key="1">
    <citation type="journal article" date="2009" name="Nat. Biotechnol.">
        <title>Genome sequence of the recombinant protein production host Pichia pastoris.</title>
        <authorList>
            <person name="De Schutter K."/>
            <person name="Lin Y.C."/>
            <person name="Tiels P."/>
            <person name="Van Hecke A."/>
            <person name="Glinka S."/>
            <person name="Weber-Lehmann J."/>
            <person name="Rouze P."/>
            <person name="Van de Peer Y."/>
            <person name="Callewaert N."/>
        </authorList>
    </citation>
    <scope>NUCLEOTIDE SEQUENCE [LARGE SCALE GENOMIC DNA]</scope>
    <source>
        <strain evidence="11">GS115 / ATCC 20864</strain>
    </source>
</reference>
<feature type="region of interest" description="Disordered" evidence="8">
    <location>
        <begin position="1"/>
        <end position="32"/>
    </location>
</feature>
<evidence type="ECO:0000313" key="10">
    <source>
        <dbReference type="EMBL" id="CAY68054.1"/>
    </source>
</evidence>
<keyword evidence="3 6" id="KW-0963">Cytoplasm</keyword>
<feature type="compositionally biased region" description="Low complexity" evidence="8">
    <location>
        <begin position="70"/>
        <end position="97"/>
    </location>
</feature>